<evidence type="ECO:0000256" key="3">
    <source>
        <dbReference type="ARBA" id="ARBA00023163"/>
    </source>
</evidence>
<keyword evidence="6" id="KW-1185">Reference proteome</keyword>
<dbReference type="InterPro" id="IPR036388">
    <property type="entry name" value="WH-like_DNA-bd_sf"/>
</dbReference>
<proteinExistence type="predicted"/>
<dbReference type="PROSITE" id="PS50987">
    <property type="entry name" value="HTH_ARSR_2"/>
    <property type="match status" value="1"/>
</dbReference>
<dbReference type="RefSeq" id="WP_076024307.1">
    <property type="nucleotide sequence ID" value="NZ_JAQFIK010000006.1"/>
</dbReference>
<dbReference type="InterPro" id="IPR011991">
    <property type="entry name" value="ArsR-like_HTH"/>
</dbReference>
<evidence type="ECO:0000259" key="4">
    <source>
        <dbReference type="PROSITE" id="PS50987"/>
    </source>
</evidence>
<dbReference type="SUPFAM" id="SSF46785">
    <property type="entry name" value="Winged helix' DNA-binding domain"/>
    <property type="match status" value="1"/>
</dbReference>
<protein>
    <submittedName>
        <fullName evidence="5">DNA-binding transcriptional ArsR family regulator</fullName>
    </submittedName>
</protein>
<dbReference type="CDD" id="cd00090">
    <property type="entry name" value="HTH_ARSR"/>
    <property type="match status" value="1"/>
</dbReference>
<sequence length="105" mass="12039">MKEIVINPRKMEKSLEKAYNLTKAIANKNRMTLLCQLSSGEKNVGELESLTGIRQPTLSQQIGVLREEKVISSRREGKNIYYSISNPVALQIIELLYEHYCKQRA</sequence>
<evidence type="ECO:0000256" key="1">
    <source>
        <dbReference type="ARBA" id="ARBA00023015"/>
    </source>
</evidence>
<dbReference type="Pfam" id="PF01022">
    <property type="entry name" value="HTH_5"/>
    <property type="match status" value="1"/>
</dbReference>
<keyword evidence="3" id="KW-0804">Transcription</keyword>
<dbReference type="PANTHER" id="PTHR43132">
    <property type="entry name" value="ARSENICAL RESISTANCE OPERON REPRESSOR ARSR-RELATED"/>
    <property type="match status" value="1"/>
</dbReference>
<dbReference type="AlphaFoldDB" id="A0AA43S473"/>
<dbReference type="PANTHER" id="PTHR43132:SF2">
    <property type="entry name" value="ARSENICAL RESISTANCE OPERON REPRESSOR ARSR-RELATED"/>
    <property type="match status" value="1"/>
</dbReference>
<accession>A0AA43S473</accession>
<organism evidence="5 6">
    <name type="scientific">Polynucleobacter sphagniphilus</name>
    <dbReference type="NCBI Taxonomy" id="1743169"/>
    <lineage>
        <taxon>Bacteria</taxon>
        <taxon>Pseudomonadati</taxon>
        <taxon>Pseudomonadota</taxon>
        <taxon>Betaproteobacteria</taxon>
        <taxon>Burkholderiales</taxon>
        <taxon>Burkholderiaceae</taxon>
        <taxon>Polynucleobacter</taxon>
    </lineage>
</organism>
<dbReference type="InterPro" id="IPR036390">
    <property type="entry name" value="WH_DNA-bd_sf"/>
</dbReference>
<dbReference type="Gene3D" id="1.10.10.10">
    <property type="entry name" value="Winged helix-like DNA-binding domain superfamily/Winged helix DNA-binding domain"/>
    <property type="match status" value="1"/>
</dbReference>
<name>A0AA43S473_9BURK</name>
<evidence type="ECO:0000256" key="2">
    <source>
        <dbReference type="ARBA" id="ARBA00023125"/>
    </source>
</evidence>
<dbReference type="Proteomes" id="UP001161160">
    <property type="component" value="Unassembled WGS sequence"/>
</dbReference>
<feature type="domain" description="HTH arsR-type" evidence="4">
    <location>
        <begin position="10"/>
        <end position="104"/>
    </location>
</feature>
<dbReference type="GO" id="GO:0003677">
    <property type="term" value="F:DNA binding"/>
    <property type="evidence" value="ECO:0007669"/>
    <property type="project" value="UniProtKB-KW"/>
</dbReference>
<dbReference type="PRINTS" id="PR00778">
    <property type="entry name" value="HTHARSR"/>
</dbReference>
<keyword evidence="2 5" id="KW-0238">DNA-binding</keyword>
<keyword evidence="1" id="KW-0805">Transcription regulation</keyword>
<dbReference type="EMBL" id="JARXYA010000001">
    <property type="protein sequence ID" value="MDH6503095.1"/>
    <property type="molecule type" value="Genomic_DNA"/>
</dbReference>
<reference evidence="5" key="1">
    <citation type="submission" date="2023-04" db="EMBL/GenBank/DDBJ databases">
        <title>Genome Encyclopedia of Bacteria and Archaea VI: Functional Genomics of Type Strains.</title>
        <authorList>
            <person name="Whitman W."/>
        </authorList>
    </citation>
    <scope>NUCLEOTIDE SEQUENCE</scope>
    <source>
        <strain evidence="5">Enz.4-51</strain>
    </source>
</reference>
<dbReference type="InterPro" id="IPR051011">
    <property type="entry name" value="Metal_resp_trans_reg"/>
</dbReference>
<dbReference type="GO" id="GO:0003700">
    <property type="term" value="F:DNA-binding transcription factor activity"/>
    <property type="evidence" value="ECO:0007669"/>
    <property type="project" value="InterPro"/>
</dbReference>
<dbReference type="InterPro" id="IPR001845">
    <property type="entry name" value="HTH_ArsR_DNA-bd_dom"/>
</dbReference>
<dbReference type="SMART" id="SM00418">
    <property type="entry name" value="HTH_ARSR"/>
    <property type="match status" value="1"/>
</dbReference>
<comment type="caution">
    <text evidence="5">The sequence shown here is derived from an EMBL/GenBank/DDBJ whole genome shotgun (WGS) entry which is preliminary data.</text>
</comment>
<gene>
    <name evidence="5" type="ORF">M2127_000378</name>
</gene>
<evidence type="ECO:0000313" key="6">
    <source>
        <dbReference type="Proteomes" id="UP001161160"/>
    </source>
</evidence>
<evidence type="ECO:0000313" key="5">
    <source>
        <dbReference type="EMBL" id="MDH6503095.1"/>
    </source>
</evidence>
<dbReference type="NCBIfam" id="NF033788">
    <property type="entry name" value="HTH_metalloreg"/>
    <property type="match status" value="1"/>
</dbReference>